<organism evidence="1 2">
    <name type="scientific">Aureobasidium subglaciale (strain EXF-2481)</name>
    <name type="common">Aureobasidium pullulans var. subglaciale</name>
    <dbReference type="NCBI Taxonomy" id="1043005"/>
    <lineage>
        <taxon>Eukaryota</taxon>
        <taxon>Fungi</taxon>
        <taxon>Dikarya</taxon>
        <taxon>Ascomycota</taxon>
        <taxon>Pezizomycotina</taxon>
        <taxon>Dothideomycetes</taxon>
        <taxon>Dothideomycetidae</taxon>
        <taxon>Dothideales</taxon>
        <taxon>Saccotheciaceae</taxon>
        <taxon>Aureobasidium</taxon>
    </lineage>
</organism>
<evidence type="ECO:0000313" key="2">
    <source>
        <dbReference type="Proteomes" id="UP000030641"/>
    </source>
</evidence>
<keyword evidence="2" id="KW-1185">Reference proteome</keyword>
<protein>
    <submittedName>
        <fullName evidence="1">Uncharacterized protein</fullName>
    </submittedName>
</protein>
<dbReference type="EMBL" id="KL584756">
    <property type="protein sequence ID" value="KEQ96670.1"/>
    <property type="molecule type" value="Genomic_DNA"/>
</dbReference>
<dbReference type="InParanoid" id="A0A074YG36"/>
<dbReference type="RefSeq" id="XP_013344856.1">
    <property type="nucleotide sequence ID" value="XM_013489402.1"/>
</dbReference>
<proteinExistence type="predicted"/>
<sequence>MQHRVSKPNKRKRTIVKVPKALFSESTRQIKNAVTDALSLTSFFATSNIDATLTTNMRESLTVCKHALESLQAGSESMIETDADAIVKKLISKVIIRKTDTLSEDDAIQELLGFGDAGSDLEETITNIVLQNVDTIFTKAIRGILEEKIKEKVDLAVLEMVENVHKENIETVRAQLQQGDEEDEDEDD</sequence>
<dbReference type="GeneID" id="25366863"/>
<dbReference type="Proteomes" id="UP000030641">
    <property type="component" value="Unassembled WGS sequence"/>
</dbReference>
<dbReference type="AlphaFoldDB" id="A0A074YG36"/>
<name>A0A074YG36_AURSE</name>
<reference evidence="1 2" key="1">
    <citation type="journal article" date="2014" name="BMC Genomics">
        <title>Genome sequencing of four Aureobasidium pullulans varieties: biotechnological potential, stress tolerance, and description of new species.</title>
        <authorList>
            <person name="Gostin Ar C."/>
            <person name="Ohm R.A."/>
            <person name="Kogej T."/>
            <person name="Sonjak S."/>
            <person name="Turk M."/>
            <person name="Zajc J."/>
            <person name="Zalar P."/>
            <person name="Grube M."/>
            <person name="Sun H."/>
            <person name="Han J."/>
            <person name="Sharma A."/>
            <person name="Chiniquy J."/>
            <person name="Ngan C.Y."/>
            <person name="Lipzen A."/>
            <person name="Barry K."/>
            <person name="Grigoriev I.V."/>
            <person name="Gunde-Cimerman N."/>
        </authorList>
    </citation>
    <scope>NUCLEOTIDE SEQUENCE [LARGE SCALE GENOMIC DNA]</scope>
    <source>
        <strain evidence="1 2">EXF-2481</strain>
    </source>
</reference>
<evidence type="ECO:0000313" key="1">
    <source>
        <dbReference type="EMBL" id="KEQ96670.1"/>
    </source>
</evidence>
<accession>A0A074YG36</accession>
<gene>
    <name evidence="1" type="ORF">AUEXF2481DRAFT_4141</name>
</gene>
<dbReference type="HOGENOM" id="CLU_1440790_0_0_1"/>
<dbReference type="OrthoDB" id="3915435at2759"/>